<dbReference type="Gene3D" id="3.40.640.10">
    <property type="entry name" value="Type I PLP-dependent aspartate aminotransferase-like (Major domain)"/>
    <property type="match status" value="1"/>
</dbReference>
<gene>
    <name evidence="2" type="ORF">EZS28_008969</name>
</gene>
<accession>A0A5J4WLK3</accession>
<evidence type="ECO:0000313" key="2">
    <source>
        <dbReference type="EMBL" id="KAA6395506.1"/>
    </source>
</evidence>
<dbReference type="InterPro" id="IPR035979">
    <property type="entry name" value="RBD_domain_sf"/>
</dbReference>
<sequence length="294" mass="34291">MGGLRCFRDQGLFHKKFSIYEKKEGKKVIIRDIVVILKEKQILMYGNDSFGGLPGRDIMTLSTGLFEATKLPYLQHRVVQHIRYTAAAAGALFRGRANLSKMCITRGQKVRLRHFQAALEPIYSNADVVDYTTQIQAKKKRAVKLQMTKIQRIDDYDSIEVRDFSKNRNLDKTSFFNLKSYFVAVCSNIPAQTTEFNLVKFLGKFGQINNIWIEEQNGFESRQALVLFLTEEDLNKAISRAHLLLFEQSVIFIERASDDLIEIAQKRFLLYEIEDSNEHYYWQNLQIKKRNKRQ</sequence>
<dbReference type="Proteomes" id="UP000324800">
    <property type="component" value="Unassembled WGS sequence"/>
</dbReference>
<reference evidence="2 3" key="1">
    <citation type="submission" date="2019-03" db="EMBL/GenBank/DDBJ databases">
        <title>Single cell metagenomics reveals metabolic interactions within the superorganism composed of flagellate Streblomastix strix and complex community of Bacteroidetes bacteria on its surface.</title>
        <authorList>
            <person name="Treitli S.C."/>
            <person name="Kolisko M."/>
            <person name="Husnik F."/>
            <person name="Keeling P."/>
            <person name="Hampl V."/>
        </authorList>
    </citation>
    <scope>NUCLEOTIDE SEQUENCE [LARGE SCALE GENOMIC DNA]</scope>
    <source>
        <strain evidence="2">ST1C</strain>
    </source>
</reference>
<name>A0A5J4WLK3_9EUKA</name>
<feature type="domain" description="RRM" evidence="1">
    <location>
        <begin position="183"/>
        <end position="254"/>
    </location>
</feature>
<dbReference type="CDD" id="cd00590">
    <property type="entry name" value="RRM_SF"/>
    <property type="match status" value="1"/>
</dbReference>
<dbReference type="PANTHER" id="PTHR32325:SF4">
    <property type="entry name" value="TRYPTOPHANASE"/>
    <property type="match status" value="1"/>
</dbReference>
<dbReference type="OrthoDB" id="19261at2759"/>
<dbReference type="PANTHER" id="PTHR32325">
    <property type="entry name" value="BETA-ELIMINATING LYASE-LIKE PROTEIN-RELATED"/>
    <property type="match status" value="1"/>
</dbReference>
<dbReference type="Gene3D" id="3.30.70.330">
    <property type="match status" value="1"/>
</dbReference>
<dbReference type="InterPro" id="IPR012677">
    <property type="entry name" value="Nucleotide-bd_a/b_plait_sf"/>
</dbReference>
<dbReference type="SMART" id="SM00360">
    <property type="entry name" value="RRM"/>
    <property type="match status" value="1"/>
</dbReference>
<dbReference type="InterPro" id="IPR015421">
    <property type="entry name" value="PyrdxlP-dep_Trfase_major"/>
</dbReference>
<dbReference type="GO" id="GO:0003723">
    <property type="term" value="F:RNA binding"/>
    <property type="evidence" value="ECO:0007669"/>
    <property type="project" value="InterPro"/>
</dbReference>
<protein>
    <recommendedName>
        <fullName evidence="1">RRM domain-containing protein</fullName>
    </recommendedName>
</protein>
<comment type="caution">
    <text evidence="2">The sequence shown here is derived from an EMBL/GenBank/DDBJ whole genome shotgun (WGS) entry which is preliminary data.</text>
</comment>
<dbReference type="SUPFAM" id="SSF54928">
    <property type="entry name" value="RNA-binding domain, RBD"/>
    <property type="match status" value="1"/>
</dbReference>
<evidence type="ECO:0000259" key="1">
    <source>
        <dbReference type="SMART" id="SM00360"/>
    </source>
</evidence>
<dbReference type="EMBL" id="SNRW01001666">
    <property type="protein sequence ID" value="KAA6395506.1"/>
    <property type="molecule type" value="Genomic_DNA"/>
</dbReference>
<evidence type="ECO:0000313" key="3">
    <source>
        <dbReference type="Proteomes" id="UP000324800"/>
    </source>
</evidence>
<organism evidence="2 3">
    <name type="scientific">Streblomastix strix</name>
    <dbReference type="NCBI Taxonomy" id="222440"/>
    <lineage>
        <taxon>Eukaryota</taxon>
        <taxon>Metamonada</taxon>
        <taxon>Preaxostyla</taxon>
        <taxon>Oxymonadida</taxon>
        <taxon>Streblomastigidae</taxon>
        <taxon>Streblomastix</taxon>
    </lineage>
</organism>
<dbReference type="InterPro" id="IPR000504">
    <property type="entry name" value="RRM_dom"/>
</dbReference>
<dbReference type="Pfam" id="PF00076">
    <property type="entry name" value="RRM_1"/>
    <property type="match status" value="1"/>
</dbReference>
<dbReference type="AlphaFoldDB" id="A0A5J4WLK3"/>
<proteinExistence type="predicted"/>